<dbReference type="EMBL" id="CP072642">
    <property type="protein sequence ID" value="QUV94505.1"/>
    <property type="molecule type" value="Genomic_DNA"/>
</dbReference>
<sequence length="298" mass="31153">MVTIFVSDTLLLLVSLFGSTLRLSTPLILAALGGLYAERGGVINMALEGIMLAGAFTAATVTALTGSPWLGLLAGLAAGLFVAALHAFCCITCRADQVVTGTAINILMLGVPPLISGALFESTGSTPNLAQTQTLPTLPIVAALVAVPVTMFVLFKTPFGLRLRAVGEVPEAAATAGISVTWLRWQGVLLSGLLAGLGGVYLSIGQNSLYTRNMTAGRGYIALAALIFGNWLPWRVLLACLLFGFMDAVQIRLQGTSSVPTQFIQIIPYIFTMVVLAGFIGKATPPQALGTPYIKGRR</sequence>
<feature type="transmembrane region" description="Helical" evidence="6">
    <location>
        <begin position="98"/>
        <end position="115"/>
    </location>
</feature>
<keyword evidence="4 6" id="KW-1133">Transmembrane helix</keyword>
<protein>
    <submittedName>
        <fullName evidence="7">ABC transporter permease</fullName>
    </submittedName>
</protein>
<feature type="transmembrane region" description="Helical" evidence="6">
    <location>
        <begin position="219"/>
        <end position="245"/>
    </location>
</feature>
<dbReference type="Pfam" id="PF02653">
    <property type="entry name" value="BPD_transp_2"/>
    <property type="match status" value="1"/>
</dbReference>
<evidence type="ECO:0000256" key="2">
    <source>
        <dbReference type="ARBA" id="ARBA00022475"/>
    </source>
</evidence>
<dbReference type="PANTHER" id="PTHR43370:SF1">
    <property type="entry name" value="GUANOSINE ABC TRANSPORTER PERMEASE PROTEIN NUPQ"/>
    <property type="match status" value="1"/>
</dbReference>
<organism evidence="7 8">
    <name type="scientific">Chloracidobacterium sp. N</name>
    <dbReference type="NCBI Taxonomy" id="2821540"/>
    <lineage>
        <taxon>Bacteria</taxon>
        <taxon>Pseudomonadati</taxon>
        <taxon>Acidobacteriota</taxon>
        <taxon>Terriglobia</taxon>
        <taxon>Terriglobales</taxon>
        <taxon>Acidobacteriaceae</taxon>
        <taxon>Chloracidobacterium</taxon>
        <taxon>Chloracidobacterium aggregatum</taxon>
    </lineage>
</organism>
<feature type="transmembrane region" description="Helical" evidence="6">
    <location>
        <begin position="12"/>
        <end position="35"/>
    </location>
</feature>
<keyword evidence="2" id="KW-1003">Cell membrane</keyword>
<dbReference type="Proteomes" id="UP000677668">
    <property type="component" value="Chromosome 1"/>
</dbReference>
<feature type="transmembrane region" description="Helical" evidence="6">
    <location>
        <begin position="135"/>
        <end position="155"/>
    </location>
</feature>
<feature type="transmembrane region" description="Helical" evidence="6">
    <location>
        <begin position="187"/>
        <end position="204"/>
    </location>
</feature>
<dbReference type="InterPro" id="IPR001851">
    <property type="entry name" value="ABC_transp_permease"/>
</dbReference>
<evidence type="ECO:0000256" key="4">
    <source>
        <dbReference type="ARBA" id="ARBA00022989"/>
    </source>
</evidence>
<reference evidence="7 8" key="1">
    <citation type="submission" date="2021-03" db="EMBL/GenBank/DDBJ databases">
        <title>Genomic and phenotypic characterization of Chloracidobacterium isolates provides evidence for multiple species.</title>
        <authorList>
            <person name="Saini M.K."/>
            <person name="Costas A.M.G."/>
            <person name="Tank M."/>
            <person name="Bryant D.A."/>
        </authorList>
    </citation>
    <scope>NUCLEOTIDE SEQUENCE [LARGE SCALE GENOMIC DNA]</scope>
    <source>
        <strain evidence="7 8">N</strain>
    </source>
</reference>
<dbReference type="CDD" id="cd06580">
    <property type="entry name" value="TM_PBP1_transp_TpRbsC_like"/>
    <property type="match status" value="1"/>
</dbReference>
<accession>A0ABX8B1K6</accession>
<evidence type="ECO:0000313" key="8">
    <source>
        <dbReference type="Proteomes" id="UP000677668"/>
    </source>
</evidence>
<name>A0ABX8B1K6_9BACT</name>
<gene>
    <name evidence="7" type="ORF">J8C05_03395</name>
</gene>
<evidence type="ECO:0000256" key="6">
    <source>
        <dbReference type="SAM" id="Phobius"/>
    </source>
</evidence>
<feature type="transmembrane region" description="Helical" evidence="6">
    <location>
        <begin position="69"/>
        <end position="91"/>
    </location>
</feature>
<keyword evidence="8" id="KW-1185">Reference proteome</keyword>
<keyword evidence="5 6" id="KW-0472">Membrane</keyword>
<feature type="transmembrane region" description="Helical" evidence="6">
    <location>
        <begin position="266"/>
        <end position="284"/>
    </location>
</feature>
<evidence type="ECO:0000256" key="3">
    <source>
        <dbReference type="ARBA" id="ARBA00022692"/>
    </source>
</evidence>
<evidence type="ECO:0000256" key="5">
    <source>
        <dbReference type="ARBA" id="ARBA00023136"/>
    </source>
</evidence>
<proteinExistence type="predicted"/>
<comment type="subcellular location">
    <subcellularLocation>
        <location evidence="1">Cell membrane</location>
        <topology evidence="1">Multi-pass membrane protein</topology>
    </subcellularLocation>
</comment>
<evidence type="ECO:0000256" key="1">
    <source>
        <dbReference type="ARBA" id="ARBA00004651"/>
    </source>
</evidence>
<dbReference type="RefSeq" id="WP_211422793.1">
    <property type="nucleotide sequence ID" value="NZ_CP072642.1"/>
</dbReference>
<keyword evidence="3 6" id="KW-0812">Transmembrane</keyword>
<evidence type="ECO:0000313" key="7">
    <source>
        <dbReference type="EMBL" id="QUV94505.1"/>
    </source>
</evidence>
<feature type="transmembrane region" description="Helical" evidence="6">
    <location>
        <begin position="42"/>
        <end position="63"/>
    </location>
</feature>
<dbReference type="PANTHER" id="PTHR43370">
    <property type="entry name" value="SUGAR ABC TRANSPORTER INTEGRAL MEMBRANE PROTEIN-RELATED"/>
    <property type="match status" value="1"/>
</dbReference>